<sequence>LDMPSYLKIYPVFHASMLKPYHEDKDNPSRVQSIQSSRVPITITASHDREIEAIMDYHARRKQGQKFLVHWKGKSPEEDLGMYEDLWQFKDKIPDFM</sequence>
<comment type="caution">
    <text evidence="1">The sequence shown here is derived from an EMBL/GenBank/DDBJ whole genome shotgun (WGS) entry which is preliminary data.</text>
</comment>
<dbReference type="EMBL" id="MJEQ01000351">
    <property type="protein sequence ID" value="OIT37106.1"/>
    <property type="molecule type" value="Genomic_DNA"/>
</dbReference>
<organism evidence="1 2">
    <name type="scientific">Nicotiana attenuata</name>
    <name type="common">Coyote tobacco</name>
    <dbReference type="NCBI Taxonomy" id="49451"/>
    <lineage>
        <taxon>Eukaryota</taxon>
        <taxon>Viridiplantae</taxon>
        <taxon>Streptophyta</taxon>
        <taxon>Embryophyta</taxon>
        <taxon>Tracheophyta</taxon>
        <taxon>Spermatophyta</taxon>
        <taxon>Magnoliopsida</taxon>
        <taxon>eudicotyledons</taxon>
        <taxon>Gunneridae</taxon>
        <taxon>Pentapetalae</taxon>
        <taxon>asterids</taxon>
        <taxon>lamiids</taxon>
        <taxon>Solanales</taxon>
        <taxon>Solanaceae</taxon>
        <taxon>Nicotianoideae</taxon>
        <taxon>Nicotianeae</taxon>
        <taxon>Nicotiana</taxon>
    </lineage>
</organism>
<evidence type="ECO:0008006" key="3">
    <source>
        <dbReference type="Google" id="ProtNLM"/>
    </source>
</evidence>
<feature type="non-terminal residue" evidence="1">
    <location>
        <position position="97"/>
    </location>
</feature>
<feature type="non-terminal residue" evidence="1">
    <location>
        <position position="1"/>
    </location>
</feature>
<dbReference type="Gramene" id="OIT37106">
    <property type="protein sequence ID" value="OIT37106"/>
    <property type="gene ID" value="A4A49_55935"/>
</dbReference>
<accession>A0A314L658</accession>
<evidence type="ECO:0000313" key="2">
    <source>
        <dbReference type="Proteomes" id="UP000187609"/>
    </source>
</evidence>
<dbReference type="Gene3D" id="2.40.50.40">
    <property type="match status" value="1"/>
</dbReference>
<dbReference type="SUPFAM" id="SSF54160">
    <property type="entry name" value="Chromo domain-like"/>
    <property type="match status" value="1"/>
</dbReference>
<name>A0A314L658_NICAT</name>
<dbReference type="Proteomes" id="UP000187609">
    <property type="component" value="Unassembled WGS sequence"/>
</dbReference>
<proteinExistence type="predicted"/>
<keyword evidence="2" id="KW-1185">Reference proteome</keyword>
<evidence type="ECO:0000313" key="1">
    <source>
        <dbReference type="EMBL" id="OIT37106.1"/>
    </source>
</evidence>
<protein>
    <recommendedName>
        <fullName evidence="3">Chromo domain-containing protein</fullName>
    </recommendedName>
</protein>
<dbReference type="AlphaFoldDB" id="A0A314L658"/>
<dbReference type="InterPro" id="IPR016197">
    <property type="entry name" value="Chromo-like_dom_sf"/>
</dbReference>
<gene>
    <name evidence="1" type="ORF">A4A49_55935</name>
</gene>
<reference evidence="1" key="1">
    <citation type="submission" date="2016-11" db="EMBL/GenBank/DDBJ databases">
        <title>The genome of Nicotiana attenuata.</title>
        <authorList>
            <person name="Xu S."/>
            <person name="Brockmoeller T."/>
            <person name="Gaquerel E."/>
            <person name="Navarro A."/>
            <person name="Kuhl H."/>
            <person name="Gase K."/>
            <person name="Ling Z."/>
            <person name="Zhou W."/>
            <person name="Kreitzer C."/>
            <person name="Stanke M."/>
            <person name="Tang H."/>
            <person name="Lyons E."/>
            <person name="Pandey P."/>
            <person name="Pandey S.P."/>
            <person name="Timmermann B."/>
            <person name="Baldwin I.T."/>
        </authorList>
    </citation>
    <scope>NUCLEOTIDE SEQUENCE [LARGE SCALE GENOMIC DNA]</scope>
    <source>
        <strain evidence="1">UT</strain>
    </source>
</reference>